<evidence type="ECO:0000256" key="1">
    <source>
        <dbReference type="SAM" id="Phobius"/>
    </source>
</evidence>
<dbReference type="SUPFAM" id="SSF48317">
    <property type="entry name" value="Acid phosphatase/Vanadium-dependent haloperoxidase"/>
    <property type="match status" value="1"/>
</dbReference>
<keyword evidence="1" id="KW-0472">Membrane</keyword>
<reference evidence="3 4" key="1">
    <citation type="submission" date="2023-04" db="EMBL/GenBank/DDBJ databases">
        <title>Two novel species of Flavobacterium.</title>
        <authorList>
            <person name="Liu Q."/>
            <person name="Xin Y.-H."/>
        </authorList>
    </citation>
    <scope>NUCLEOTIDE SEQUENCE [LARGE SCALE GENOMIC DNA]</scope>
    <source>
        <strain evidence="3 4">LB2P87</strain>
    </source>
</reference>
<feature type="transmembrane region" description="Helical" evidence="1">
    <location>
        <begin position="133"/>
        <end position="153"/>
    </location>
</feature>
<organism evidence="3 4">
    <name type="scientific">Flavobacterium yafengii</name>
    <dbReference type="NCBI Taxonomy" id="3041253"/>
    <lineage>
        <taxon>Bacteria</taxon>
        <taxon>Pseudomonadati</taxon>
        <taxon>Bacteroidota</taxon>
        <taxon>Flavobacteriia</taxon>
        <taxon>Flavobacteriales</taxon>
        <taxon>Flavobacteriaceae</taxon>
        <taxon>Flavobacterium</taxon>
    </lineage>
</organism>
<dbReference type="InterPro" id="IPR000326">
    <property type="entry name" value="PAP2/HPO"/>
</dbReference>
<dbReference type="Pfam" id="PF01569">
    <property type="entry name" value="PAP2"/>
    <property type="match status" value="1"/>
</dbReference>
<feature type="transmembrane region" description="Helical" evidence="1">
    <location>
        <begin position="106"/>
        <end position="126"/>
    </location>
</feature>
<dbReference type="PANTHER" id="PTHR14969">
    <property type="entry name" value="SPHINGOSINE-1-PHOSPHATE PHOSPHOHYDROLASE"/>
    <property type="match status" value="1"/>
</dbReference>
<evidence type="ECO:0000259" key="2">
    <source>
        <dbReference type="SMART" id="SM00014"/>
    </source>
</evidence>
<dbReference type="AlphaFoldDB" id="A0AAW6TKJ9"/>
<keyword evidence="1" id="KW-1133">Transmembrane helix</keyword>
<sequence>MLEKLLSLDTRLFVFLNGLGSETYDGLWLFITKQSNWIPLFLLLLYVIYKKLGAKQTLYLLLFVAALVTITDQTTNLFKNGFQRLRPCNNPEINSFIRIVQVRNSFSFFSGHAANSMAVATFLYFNFKDKIKFFGFLFLWPLIFAYSRIYLGLHYPLDILSGYLFGLTFGFLIFKAYKIAQQKYFPQK</sequence>
<accession>A0AAW6TKJ9</accession>
<comment type="caution">
    <text evidence="3">The sequence shown here is derived from an EMBL/GenBank/DDBJ whole genome shotgun (WGS) entry which is preliminary data.</text>
</comment>
<evidence type="ECO:0000313" key="4">
    <source>
        <dbReference type="Proteomes" id="UP001228643"/>
    </source>
</evidence>
<feature type="transmembrane region" description="Helical" evidence="1">
    <location>
        <begin position="58"/>
        <end position="78"/>
    </location>
</feature>
<dbReference type="Proteomes" id="UP001228643">
    <property type="component" value="Unassembled WGS sequence"/>
</dbReference>
<proteinExistence type="predicted"/>
<evidence type="ECO:0000313" key="3">
    <source>
        <dbReference type="EMBL" id="MDI5948969.1"/>
    </source>
</evidence>
<keyword evidence="1" id="KW-0812">Transmembrane</keyword>
<dbReference type="Gene3D" id="1.20.144.10">
    <property type="entry name" value="Phosphatidic acid phosphatase type 2/haloperoxidase"/>
    <property type="match status" value="2"/>
</dbReference>
<protein>
    <submittedName>
        <fullName evidence="3">Phosphatase PAP2 family protein</fullName>
    </submittedName>
</protein>
<keyword evidence="4" id="KW-1185">Reference proteome</keyword>
<name>A0AAW6TKJ9_9FLAO</name>
<dbReference type="InterPro" id="IPR036938">
    <property type="entry name" value="PAP2/HPO_sf"/>
</dbReference>
<feature type="domain" description="Phosphatidic acid phosphatase type 2/haloperoxidase" evidence="2">
    <location>
        <begin position="60"/>
        <end position="174"/>
    </location>
</feature>
<dbReference type="RefSeq" id="WP_282714602.1">
    <property type="nucleotide sequence ID" value="NZ_JASCRY010000001.1"/>
</dbReference>
<gene>
    <name evidence="3" type="ORF">QLS97_04850</name>
</gene>
<dbReference type="PANTHER" id="PTHR14969:SF13">
    <property type="entry name" value="AT30094P"/>
    <property type="match status" value="1"/>
</dbReference>
<feature type="transmembrane region" description="Helical" evidence="1">
    <location>
        <begin position="27"/>
        <end position="49"/>
    </location>
</feature>
<feature type="transmembrane region" description="Helical" evidence="1">
    <location>
        <begin position="159"/>
        <end position="177"/>
    </location>
</feature>
<dbReference type="EMBL" id="JASCRY010000001">
    <property type="protein sequence ID" value="MDI5948969.1"/>
    <property type="molecule type" value="Genomic_DNA"/>
</dbReference>
<dbReference type="CDD" id="cd03395">
    <property type="entry name" value="PAP2_like_4"/>
    <property type="match status" value="1"/>
</dbReference>
<dbReference type="SMART" id="SM00014">
    <property type="entry name" value="acidPPc"/>
    <property type="match status" value="1"/>
</dbReference>